<evidence type="ECO:0000313" key="10">
    <source>
        <dbReference type="Proteomes" id="UP001165060"/>
    </source>
</evidence>
<dbReference type="Proteomes" id="UP001165060">
    <property type="component" value="Unassembled WGS sequence"/>
</dbReference>
<dbReference type="PANTHER" id="PTHR11493:SF47">
    <property type="entry name" value="SULFITE REDUCTASE [NADPH] SUBUNIT BETA"/>
    <property type="match status" value="1"/>
</dbReference>
<evidence type="ECO:0000256" key="6">
    <source>
        <dbReference type="ARBA" id="ARBA00023004"/>
    </source>
</evidence>
<evidence type="ECO:0000256" key="2">
    <source>
        <dbReference type="ARBA" id="ARBA00010429"/>
    </source>
</evidence>
<dbReference type="PROSITE" id="PS00365">
    <property type="entry name" value="NIR_SIR"/>
    <property type="match status" value="1"/>
</dbReference>
<dbReference type="InterPro" id="IPR045169">
    <property type="entry name" value="NO2/SO3_Rdtase_4Fe4S_prot"/>
</dbReference>
<dbReference type="PANTHER" id="PTHR11493">
    <property type="entry name" value="SULFITE REDUCTASE [NADPH] SUBUNIT BETA-RELATED"/>
    <property type="match status" value="1"/>
</dbReference>
<organism evidence="9 10">
    <name type="scientific">Tetraparma gracilis</name>
    <dbReference type="NCBI Taxonomy" id="2962635"/>
    <lineage>
        <taxon>Eukaryota</taxon>
        <taxon>Sar</taxon>
        <taxon>Stramenopiles</taxon>
        <taxon>Ochrophyta</taxon>
        <taxon>Bolidophyceae</taxon>
        <taxon>Parmales</taxon>
        <taxon>Triparmaceae</taxon>
        <taxon>Tetraparma</taxon>
    </lineage>
</organism>
<keyword evidence="10" id="KW-1185">Reference proteome</keyword>
<evidence type="ECO:0000256" key="4">
    <source>
        <dbReference type="ARBA" id="ARBA00022723"/>
    </source>
</evidence>
<comment type="caution">
    <text evidence="9">The sequence shown here is derived from an EMBL/GenBank/DDBJ whole genome shotgun (WGS) entry which is preliminary data.</text>
</comment>
<comment type="cofactor">
    <cofactor evidence="1">
        <name>siroheme</name>
        <dbReference type="ChEBI" id="CHEBI:60052"/>
    </cofactor>
</comment>
<sequence>PPPPQEIMTRMTGCPNGCARPYMAELAFVGDGKDTYQVWVGGSPVLTRTAWPLCTKMPEAELEIYFGKLLDMFKEQRTQFEAFGDFCHRVGEDAIKAYSGGLF</sequence>
<keyword evidence="7" id="KW-0411">Iron-sulfur</keyword>
<comment type="similarity">
    <text evidence="2">Belongs to the nitrite and sulfite reductase 4Fe-4S domain family.</text>
</comment>
<dbReference type="InterPro" id="IPR006066">
    <property type="entry name" value="NO2/SO3_Rdtase_FeS/sirohaem_BS"/>
</dbReference>
<dbReference type="SUPFAM" id="SSF56014">
    <property type="entry name" value="Nitrite and sulphite reductase 4Fe-4S domain-like"/>
    <property type="match status" value="1"/>
</dbReference>
<dbReference type="EMBL" id="BRYB01003586">
    <property type="protein sequence ID" value="GMI39125.1"/>
    <property type="molecule type" value="Genomic_DNA"/>
</dbReference>
<evidence type="ECO:0000256" key="5">
    <source>
        <dbReference type="ARBA" id="ARBA00023002"/>
    </source>
</evidence>
<evidence type="ECO:0000256" key="3">
    <source>
        <dbReference type="ARBA" id="ARBA00022485"/>
    </source>
</evidence>
<feature type="domain" description="Nitrite/sulphite reductase 4Fe-4S" evidence="8">
    <location>
        <begin position="9"/>
        <end position="96"/>
    </location>
</feature>
<name>A0ABQ6N400_9STRA</name>
<gene>
    <name evidence="9" type="ORF">TeGR_g506</name>
</gene>
<dbReference type="InterPro" id="IPR045854">
    <property type="entry name" value="NO2/SO3_Rdtase_4Fe4S_sf"/>
</dbReference>
<reference evidence="9 10" key="1">
    <citation type="journal article" date="2023" name="Commun. Biol.">
        <title>Genome analysis of Parmales, the sister group of diatoms, reveals the evolutionary specialization of diatoms from phago-mixotrophs to photoautotrophs.</title>
        <authorList>
            <person name="Ban H."/>
            <person name="Sato S."/>
            <person name="Yoshikawa S."/>
            <person name="Yamada K."/>
            <person name="Nakamura Y."/>
            <person name="Ichinomiya M."/>
            <person name="Sato N."/>
            <person name="Blanc-Mathieu R."/>
            <person name="Endo H."/>
            <person name="Kuwata A."/>
            <person name="Ogata H."/>
        </authorList>
    </citation>
    <scope>NUCLEOTIDE SEQUENCE [LARGE SCALE GENOMIC DNA]</scope>
</reference>
<keyword evidence="4" id="KW-0479">Metal-binding</keyword>
<dbReference type="InterPro" id="IPR006067">
    <property type="entry name" value="NO2/SO3_Rdtase_4Fe4S_dom"/>
</dbReference>
<evidence type="ECO:0000313" key="9">
    <source>
        <dbReference type="EMBL" id="GMI39125.1"/>
    </source>
</evidence>
<keyword evidence="3" id="KW-0004">4Fe-4S</keyword>
<evidence type="ECO:0000259" key="8">
    <source>
        <dbReference type="Pfam" id="PF01077"/>
    </source>
</evidence>
<feature type="non-terminal residue" evidence="9">
    <location>
        <position position="1"/>
    </location>
</feature>
<evidence type="ECO:0000256" key="7">
    <source>
        <dbReference type="ARBA" id="ARBA00023014"/>
    </source>
</evidence>
<keyword evidence="6" id="KW-0408">Iron</keyword>
<keyword evidence="5" id="KW-0560">Oxidoreductase</keyword>
<accession>A0ABQ6N400</accession>
<evidence type="ECO:0000256" key="1">
    <source>
        <dbReference type="ARBA" id="ARBA00001929"/>
    </source>
</evidence>
<dbReference type="Pfam" id="PF01077">
    <property type="entry name" value="NIR_SIR"/>
    <property type="match status" value="1"/>
</dbReference>
<dbReference type="Gene3D" id="3.30.413.10">
    <property type="entry name" value="Sulfite Reductase Hemoprotein, domain 1"/>
    <property type="match status" value="1"/>
</dbReference>
<proteinExistence type="inferred from homology"/>
<protein>
    <recommendedName>
        <fullName evidence="8">Nitrite/sulphite reductase 4Fe-4S domain-containing protein</fullName>
    </recommendedName>
</protein>